<dbReference type="SUPFAM" id="SSF51182">
    <property type="entry name" value="RmlC-like cupins"/>
    <property type="match status" value="1"/>
</dbReference>
<dbReference type="CDD" id="cd02222">
    <property type="entry name" value="cupin_TM1459-like"/>
    <property type="match status" value="1"/>
</dbReference>
<name>A0A7C0WU58_9BACT</name>
<evidence type="ECO:0000313" key="2">
    <source>
        <dbReference type="EMBL" id="HDL89692.1"/>
    </source>
</evidence>
<comment type="caution">
    <text evidence="2">The sequence shown here is derived from an EMBL/GenBank/DDBJ whole genome shotgun (WGS) entry which is preliminary data.</text>
</comment>
<proteinExistence type="predicted"/>
<dbReference type="PANTHER" id="PTHR37694">
    <property type="entry name" value="SLR8022 PROTEIN"/>
    <property type="match status" value="1"/>
</dbReference>
<sequence length="116" mass="12767">MKIVHFSEIPAKKFESESVKGVIGRVAIGKEDGATTFCMRIFQLEPGGYTPMHKHDWEHEIFIHEGVGEVLQGDDWVQVGPGTVVFIPPGEKHQIKNAGKSTLTFVCLIPSGPPEL</sequence>
<dbReference type="InterPro" id="IPR014710">
    <property type="entry name" value="RmlC-like_jellyroll"/>
</dbReference>
<evidence type="ECO:0000259" key="1">
    <source>
        <dbReference type="Pfam" id="PF07883"/>
    </source>
</evidence>
<dbReference type="InterPro" id="IPR011051">
    <property type="entry name" value="RmlC_Cupin_sf"/>
</dbReference>
<accession>A0A7C0WU58</accession>
<gene>
    <name evidence="2" type="ORF">ENG14_02175</name>
</gene>
<dbReference type="Gene3D" id="2.60.120.10">
    <property type="entry name" value="Jelly Rolls"/>
    <property type="match status" value="1"/>
</dbReference>
<dbReference type="InterPro" id="IPR013096">
    <property type="entry name" value="Cupin_2"/>
</dbReference>
<dbReference type="AlphaFoldDB" id="A0A7C0WU58"/>
<protein>
    <submittedName>
        <fullName evidence="2">Cupin domain-containing protein</fullName>
    </submittedName>
</protein>
<organism evidence="2">
    <name type="scientific">Thermodesulforhabdus norvegica</name>
    <dbReference type="NCBI Taxonomy" id="39841"/>
    <lineage>
        <taxon>Bacteria</taxon>
        <taxon>Pseudomonadati</taxon>
        <taxon>Thermodesulfobacteriota</taxon>
        <taxon>Syntrophobacteria</taxon>
        <taxon>Syntrophobacterales</taxon>
        <taxon>Thermodesulforhabdaceae</taxon>
        <taxon>Thermodesulforhabdus</taxon>
    </lineage>
</organism>
<feature type="domain" description="Cupin type-2" evidence="1">
    <location>
        <begin position="41"/>
        <end position="108"/>
    </location>
</feature>
<reference evidence="2" key="1">
    <citation type="journal article" date="2020" name="mSystems">
        <title>Genome- and Community-Level Interaction Insights into Carbon Utilization and Element Cycling Functions of Hydrothermarchaeota in Hydrothermal Sediment.</title>
        <authorList>
            <person name="Zhou Z."/>
            <person name="Liu Y."/>
            <person name="Xu W."/>
            <person name="Pan J."/>
            <person name="Luo Z.H."/>
            <person name="Li M."/>
        </authorList>
    </citation>
    <scope>NUCLEOTIDE SEQUENCE [LARGE SCALE GENOMIC DNA]</scope>
    <source>
        <strain evidence="2">HyVt-19</strain>
    </source>
</reference>
<dbReference type="PANTHER" id="PTHR37694:SF1">
    <property type="entry name" value="SLR8022 PROTEIN"/>
    <property type="match status" value="1"/>
</dbReference>
<dbReference type="EMBL" id="DQZW01000104">
    <property type="protein sequence ID" value="HDL89692.1"/>
    <property type="molecule type" value="Genomic_DNA"/>
</dbReference>
<dbReference type="Pfam" id="PF07883">
    <property type="entry name" value="Cupin_2"/>
    <property type="match status" value="1"/>
</dbReference>
<dbReference type="Proteomes" id="UP000886355">
    <property type="component" value="Unassembled WGS sequence"/>
</dbReference>